<dbReference type="Proteomes" id="UP000475862">
    <property type="component" value="Unassembled WGS sequence"/>
</dbReference>
<keyword evidence="1" id="KW-0472">Membrane</keyword>
<feature type="transmembrane region" description="Helical" evidence="1">
    <location>
        <begin position="53"/>
        <end position="75"/>
    </location>
</feature>
<keyword evidence="3" id="KW-1185">Reference proteome</keyword>
<keyword evidence="1" id="KW-0812">Transmembrane</keyword>
<comment type="caution">
    <text evidence="2">The sequence shown here is derived from an EMBL/GenBank/DDBJ whole genome shotgun (WGS) entry which is preliminary data.</text>
</comment>
<evidence type="ECO:0008006" key="4">
    <source>
        <dbReference type="Google" id="ProtNLM"/>
    </source>
</evidence>
<sequence length="173" mass="20925">MLSIFELQMLIKKIVPMYSYNFSITIRVTYEKFCIKFSIINTKFFMIFQLLNYLQIFAFSTDIFFWSSKIFLSTFQKKKSHKNRKFQWSINNSKNVNFKYLQCLVFELQLYKKIDLFENWFCVKIPVLPSLFLFFSIFLKTVGKCLLLTCIMHQGYSLFHRKPPLKLEIEALF</sequence>
<dbReference type="OrthoDB" id="10503982at2759"/>
<proteinExistence type="predicted"/>
<dbReference type="EMBL" id="VYZN01000054">
    <property type="protein sequence ID" value="KAE9526937.1"/>
    <property type="molecule type" value="Genomic_DNA"/>
</dbReference>
<name>A0A6G0T6W9_APHGL</name>
<evidence type="ECO:0000313" key="3">
    <source>
        <dbReference type="Proteomes" id="UP000475862"/>
    </source>
</evidence>
<organism evidence="2 3">
    <name type="scientific">Aphis glycines</name>
    <name type="common">Soybean aphid</name>
    <dbReference type="NCBI Taxonomy" id="307491"/>
    <lineage>
        <taxon>Eukaryota</taxon>
        <taxon>Metazoa</taxon>
        <taxon>Ecdysozoa</taxon>
        <taxon>Arthropoda</taxon>
        <taxon>Hexapoda</taxon>
        <taxon>Insecta</taxon>
        <taxon>Pterygota</taxon>
        <taxon>Neoptera</taxon>
        <taxon>Paraneoptera</taxon>
        <taxon>Hemiptera</taxon>
        <taxon>Sternorrhyncha</taxon>
        <taxon>Aphidomorpha</taxon>
        <taxon>Aphidoidea</taxon>
        <taxon>Aphididae</taxon>
        <taxon>Aphidini</taxon>
        <taxon>Aphis</taxon>
        <taxon>Aphis</taxon>
    </lineage>
</organism>
<reference evidence="2 3" key="1">
    <citation type="submission" date="2019-08" db="EMBL/GenBank/DDBJ databases">
        <title>The genome of the soybean aphid Biotype 1, its phylome, world population structure and adaptation to the North American continent.</title>
        <authorList>
            <person name="Giordano R."/>
            <person name="Donthu R.K."/>
            <person name="Hernandez A.G."/>
            <person name="Wright C.L."/>
            <person name="Zimin A.V."/>
        </authorList>
    </citation>
    <scope>NUCLEOTIDE SEQUENCE [LARGE SCALE GENOMIC DNA]</scope>
    <source>
        <tissue evidence="2">Whole aphids</tissue>
    </source>
</reference>
<evidence type="ECO:0000256" key="1">
    <source>
        <dbReference type="SAM" id="Phobius"/>
    </source>
</evidence>
<gene>
    <name evidence="2" type="ORF">AGLY_013585</name>
</gene>
<evidence type="ECO:0000313" key="2">
    <source>
        <dbReference type="EMBL" id="KAE9526937.1"/>
    </source>
</evidence>
<keyword evidence="1" id="KW-1133">Transmembrane helix</keyword>
<protein>
    <recommendedName>
        <fullName evidence="4">Transmembrane protein</fullName>
    </recommendedName>
</protein>
<feature type="transmembrane region" description="Helical" evidence="1">
    <location>
        <begin position="121"/>
        <end position="139"/>
    </location>
</feature>
<dbReference type="AlphaFoldDB" id="A0A6G0T6W9"/>
<accession>A0A6G0T6W9</accession>